<reference evidence="2 3" key="1">
    <citation type="submission" date="2018-10" db="EMBL/GenBank/DDBJ databases">
        <title>Isolation, diversity and antifungal activity of actinobacteria from wheat.</title>
        <authorList>
            <person name="Han C."/>
        </authorList>
    </citation>
    <scope>NUCLEOTIDE SEQUENCE [LARGE SCALE GENOMIC DNA]</scope>
    <source>
        <strain evidence="2 3">NEAU-YY642</strain>
    </source>
</reference>
<organism evidence="2 3">
    <name type="scientific">Streptomyces triticirhizae</name>
    <dbReference type="NCBI Taxonomy" id="2483353"/>
    <lineage>
        <taxon>Bacteria</taxon>
        <taxon>Bacillati</taxon>
        <taxon>Actinomycetota</taxon>
        <taxon>Actinomycetes</taxon>
        <taxon>Kitasatosporales</taxon>
        <taxon>Streptomycetaceae</taxon>
        <taxon>Streptomyces</taxon>
    </lineage>
</organism>
<dbReference type="Gene3D" id="1.10.357.10">
    <property type="entry name" value="Tetracycline Repressor, domain 2"/>
    <property type="match status" value="1"/>
</dbReference>
<evidence type="ECO:0000313" key="2">
    <source>
        <dbReference type="EMBL" id="RMI39658.1"/>
    </source>
</evidence>
<comment type="caution">
    <text evidence="2">The sequence shown here is derived from an EMBL/GenBank/DDBJ whole genome shotgun (WGS) entry which is preliminary data.</text>
</comment>
<evidence type="ECO:0000259" key="1">
    <source>
        <dbReference type="Pfam" id="PF14246"/>
    </source>
</evidence>
<accession>A0A3M2LXG6</accession>
<sequence>MALLIGPLEARSRMGIRAVPDEELREVAATATATFLRAYAA</sequence>
<proteinExistence type="predicted"/>
<dbReference type="Proteomes" id="UP000278673">
    <property type="component" value="Unassembled WGS sequence"/>
</dbReference>
<keyword evidence="3" id="KW-1185">Reference proteome</keyword>
<gene>
    <name evidence="2" type="ORF">EBN88_14370</name>
</gene>
<name>A0A3M2LXG6_9ACTN</name>
<dbReference type="Pfam" id="PF14246">
    <property type="entry name" value="TetR_C_7"/>
    <property type="match status" value="1"/>
</dbReference>
<dbReference type="InterPro" id="IPR039536">
    <property type="entry name" value="TetR_C_Proteobacteria"/>
</dbReference>
<dbReference type="AlphaFoldDB" id="A0A3M2LXG6"/>
<dbReference type="EMBL" id="RFFJ01000069">
    <property type="protein sequence ID" value="RMI39658.1"/>
    <property type="molecule type" value="Genomic_DNA"/>
</dbReference>
<feature type="domain" description="Transcriptional regulator TetR C-terminal Proteobacteria type" evidence="1">
    <location>
        <begin position="1"/>
        <end position="41"/>
    </location>
</feature>
<evidence type="ECO:0000313" key="3">
    <source>
        <dbReference type="Proteomes" id="UP000278673"/>
    </source>
</evidence>
<protein>
    <recommendedName>
        <fullName evidence="1">Transcriptional regulator TetR C-terminal Proteobacteria type domain-containing protein</fullName>
    </recommendedName>
</protein>